<dbReference type="PANTHER" id="PTHR12358:SF106">
    <property type="entry name" value="LIPID KINASE YEGS"/>
    <property type="match status" value="1"/>
</dbReference>
<keyword evidence="9" id="KW-0460">Magnesium</keyword>
<dbReference type="NCBIfam" id="TIGR00147">
    <property type="entry name" value="YegS/Rv2252/BmrU family lipid kinase"/>
    <property type="match status" value="1"/>
</dbReference>
<dbReference type="Pfam" id="PF00781">
    <property type="entry name" value="DAGK_cat"/>
    <property type="match status" value="1"/>
</dbReference>
<evidence type="ECO:0000259" key="13">
    <source>
        <dbReference type="PROSITE" id="PS50146"/>
    </source>
</evidence>
<evidence type="ECO:0000256" key="7">
    <source>
        <dbReference type="ARBA" id="ARBA00022777"/>
    </source>
</evidence>
<proteinExistence type="inferred from homology"/>
<dbReference type="SMART" id="SM00046">
    <property type="entry name" value="DAGKc"/>
    <property type="match status" value="1"/>
</dbReference>
<keyword evidence="12" id="KW-1208">Phospholipid metabolism</keyword>
<dbReference type="InterPro" id="IPR016064">
    <property type="entry name" value="NAD/diacylglycerol_kinase_sf"/>
</dbReference>
<dbReference type="InterPro" id="IPR045540">
    <property type="entry name" value="YegS/DAGK_C"/>
</dbReference>
<evidence type="ECO:0000313" key="17">
    <source>
        <dbReference type="Proteomes" id="UP000677234"/>
    </source>
</evidence>
<reference evidence="15" key="2">
    <citation type="submission" date="2021-04" db="EMBL/GenBank/DDBJ databases">
        <title>Brevibacillus composti FJAT-54423, complete genome.</title>
        <authorList>
            <person name="Tang R."/>
        </authorList>
    </citation>
    <scope>NUCLEOTIDE SEQUENCE</scope>
    <source>
        <strain evidence="15">FJAT-54424</strain>
    </source>
</reference>
<dbReference type="SUPFAM" id="SSF111331">
    <property type="entry name" value="NAD kinase/diacylglycerol kinase-like"/>
    <property type="match status" value="1"/>
</dbReference>
<comment type="similarity">
    <text evidence="2">Belongs to the diacylglycerol/lipid kinase family.</text>
</comment>
<dbReference type="GO" id="GO:0005886">
    <property type="term" value="C:plasma membrane"/>
    <property type="evidence" value="ECO:0007669"/>
    <property type="project" value="TreeGrafter"/>
</dbReference>
<evidence type="ECO:0000256" key="10">
    <source>
        <dbReference type="ARBA" id="ARBA00023098"/>
    </source>
</evidence>
<keyword evidence="11" id="KW-0594">Phospholipid biosynthesis</keyword>
<feature type="domain" description="DAGKc" evidence="13">
    <location>
        <begin position="1"/>
        <end position="131"/>
    </location>
</feature>
<evidence type="ECO:0000256" key="9">
    <source>
        <dbReference type="ARBA" id="ARBA00022842"/>
    </source>
</evidence>
<evidence type="ECO:0000256" key="11">
    <source>
        <dbReference type="ARBA" id="ARBA00023209"/>
    </source>
</evidence>
<evidence type="ECO:0000256" key="3">
    <source>
        <dbReference type="ARBA" id="ARBA00022516"/>
    </source>
</evidence>
<dbReference type="Proteomes" id="UP000595847">
    <property type="component" value="Chromosome"/>
</dbReference>
<dbReference type="Gene3D" id="3.40.50.10330">
    <property type="entry name" value="Probable inorganic polyphosphate/atp-NAD kinase, domain 1"/>
    <property type="match status" value="1"/>
</dbReference>
<comment type="cofactor">
    <cofactor evidence="1">
        <name>Mg(2+)</name>
        <dbReference type="ChEBI" id="CHEBI:18420"/>
    </cofactor>
</comment>
<dbReference type="KEGG" id="bcop:JD108_22035"/>
<dbReference type="RefSeq" id="WP_198828028.1">
    <property type="nucleotide sequence ID" value="NZ_CP066308.1"/>
</dbReference>
<evidence type="ECO:0000313" key="15">
    <source>
        <dbReference type="EMBL" id="QUO41531.1"/>
    </source>
</evidence>
<keyword evidence="10" id="KW-0443">Lipid metabolism</keyword>
<reference evidence="14 16" key="1">
    <citation type="submission" date="2020-12" db="EMBL/GenBank/DDBJ databases">
        <title>strain FJAT-54423T represents a novel species of the genus Brevibacillus.</title>
        <authorList>
            <person name="Tang R."/>
        </authorList>
    </citation>
    <scope>NUCLEOTIDE SEQUENCE [LARGE SCALE GENOMIC DNA]</scope>
    <source>
        <strain evidence="14 16">FJAT-54423</strain>
    </source>
</reference>
<keyword evidence="7 14" id="KW-0418">Kinase</keyword>
<dbReference type="InterPro" id="IPR001206">
    <property type="entry name" value="Diacylglycerol_kinase_cat_dom"/>
</dbReference>
<protein>
    <submittedName>
        <fullName evidence="14">Diacylglycerol kinase family lipid kinase</fullName>
    </submittedName>
</protein>
<evidence type="ECO:0000256" key="6">
    <source>
        <dbReference type="ARBA" id="ARBA00022741"/>
    </source>
</evidence>
<dbReference type="InterPro" id="IPR017438">
    <property type="entry name" value="ATP-NAD_kinase_N"/>
</dbReference>
<keyword evidence="17" id="KW-1185">Reference proteome</keyword>
<dbReference type="PROSITE" id="PS50146">
    <property type="entry name" value="DAGK"/>
    <property type="match status" value="1"/>
</dbReference>
<evidence type="ECO:0000313" key="16">
    <source>
        <dbReference type="Proteomes" id="UP000595847"/>
    </source>
</evidence>
<evidence type="ECO:0000313" key="14">
    <source>
        <dbReference type="EMBL" id="QQE74449.1"/>
    </source>
</evidence>
<dbReference type="Gene3D" id="2.60.200.40">
    <property type="match status" value="1"/>
</dbReference>
<dbReference type="InterPro" id="IPR050187">
    <property type="entry name" value="Lipid_Phosphate_FormReg"/>
</dbReference>
<dbReference type="GO" id="GO:0016301">
    <property type="term" value="F:kinase activity"/>
    <property type="evidence" value="ECO:0007669"/>
    <property type="project" value="UniProtKB-KW"/>
</dbReference>
<keyword evidence="4" id="KW-0808">Transferase</keyword>
<keyword evidence="3" id="KW-0444">Lipid biosynthesis</keyword>
<evidence type="ECO:0000256" key="5">
    <source>
        <dbReference type="ARBA" id="ARBA00022723"/>
    </source>
</evidence>
<evidence type="ECO:0000256" key="4">
    <source>
        <dbReference type="ARBA" id="ARBA00022679"/>
    </source>
</evidence>
<dbReference type="EMBL" id="CP066308">
    <property type="protein sequence ID" value="QQE74449.1"/>
    <property type="molecule type" value="Genomic_DNA"/>
</dbReference>
<evidence type="ECO:0000256" key="2">
    <source>
        <dbReference type="ARBA" id="ARBA00005983"/>
    </source>
</evidence>
<dbReference type="InterPro" id="IPR005218">
    <property type="entry name" value="Diacylglycerol/lipid_kinase"/>
</dbReference>
<dbReference type="GO" id="GO:0046872">
    <property type="term" value="F:metal ion binding"/>
    <property type="evidence" value="ECO:0007669"/>
    <property type="project" value="UniProtKB-KW"/>
</dbReference>
<evidence type="ECO:0000256" key="1">
    <source>
        <dbReference type="ARBA" id="ARBA00001946"/>
    </source>
</evidence>
<dbReference type="AlphaFoldDB" id="A0A7T5EKT7"/>
<dbReference type="GO" id="GO:0008654">
    <property type="term" value="P:phospholipid biosynthetic process"/>
    <property type="evidence" value="ECO:0007669"/>
    <property type="project" value="UniProtKB-KW"/>
</dbReference>
<keyword evidence="6" id="KW-0547">Nucleotide-binding</keyword>
<evidence type="ECO:0000256" key="12">
    <source>
        <dbReference type="ARBA" id="ARBA00023264"/>
    </source>
</evidence>
<keyword evidence="5" id="KW-0479">Metal-binding</keyword>
<dbReference type="PANTHER" id="PTHR12358">
    <property type="entry name" value="SPHINGOSINE KINASE"/>
    <property type="match status" value="1"/>
</dbReference>
<evidence type="ECO:0000256" key="8">
    <source>
        <dbReference type="ARBA" id="ARBA00022840"/>
    </source>
</evidence>
<dbReference type="EMBL" id="CP073708">
    <property type="protein sequence ID" value="QUO41531.1"/>
    <property type="molecule type" value="Genomic_DNA"/>
</dbReference>
<keyword evidence="8" id="KW-0067">ATP-binding</keyword>
<accession>A0A7T5EKT7</accession>
<organism evidence="14 16">
    <name type="scientific">Brevibacillus composti</name>
    <dbReference type="NCBI Taxonomy" id="2796470"/>
    <lineage>
        <taxon>Bacteria</taxon>
        <taxon>Bacillati</taxon>
        <taxon>Bacillota</taxon>
        <taxon>Bacilli</taxon>
        <taxon>Bacillales</taxon>
        <taxon>Paenibacillaceae</taxon>
        <taxon>Brevibacillus</taxon>
    </lineage>
</organism>
<gene>
    <name evidence="14" type="ORF">JD108_22035</name>
    <name evidence="15" type="ORF">KDJ56_21970</name>
</gene>
<dbReference type="Proteomes" id="UP000677234">
    <property type="component" value="Chromosome"/>
</dbReference>
<dbReference type="GO" id="GO:0005524">
    <property type="term" value="F:ATP binding"/>
    <property type="evidence" value="ECO:0007669"/>
    <property type="project" value="UniProtKB-KW"/>
</dbReference>
<sequence length="299" mass="32563">MLGFVVNPVAGNGRGSLVWKRLEKELVRRRIGFRVKMTTEQGEAKKLAESLLRKEEVSKVIAVGGDGTVNEVMNGIKEAGRSCPFGHIPAGSGNDFARGHSLERDPVLALEHILADHANKAIDLLQVNGQIAVNAVGAGFDGQVAKTTNEAVYKKWLNRLGLGKIAYVMSVIRVLLSYRTCRVKLHIDGRENELNEVWLIAVANIPNYGGGMLICPDAVPDDGKAEVCVVSGVSRWALLCAFPMIYKGTHVSHPGVRFFQGRRIVIESERELIVHADGEVIASTPIAVEVTPQRQVICL</sequence>
<dbReference type="Pfam" id="PF19279">
    <property type="entry name" value="YegS_C"/>
    <property type="match status" value="1"/>
</dbReference>
<name>A0A7T5EKT7_9BACL</name>